<protein>
    <recommendedName>
        <fullName evidence="4">N-acetyltransferase domain-containing protein</fullName>
    </recommendedName>
</protein>
<evidence type="ECO:0000256" key="2">
    <source>
        <dbReference type="ARBA" id="ARBA00023315"/>
    </source>
</evidence>
<dbReference type="SUPFAM" id="SSF55729">
    <property type="entry name" value="Acyl-CoA N-acyltransferases (Nat)"/>
    <property type="match status" value="1"/>
</dbReference>
<dbReference type="PROSITE" id="PS51186">
    <property type="entry name" value="GNAT"/>
    <property type="match status" value="1"/>
</dbReference>
<reference evidence="6" key="1">
    <citation type="journal article" date="2019" name="Int. J. Syst. Evol. Microbiol.">
        <title>The Global Catalogue of Microorganisms (GCM) 10K type strain sequencing project: providing services to taxonomists for standard genome sequencing and annotation.</title>
        <authorList>
            <consortium name="The Broad Institute Genomics Platform"/>
            <consortium name="The Broad Institute Genome Sequencing Center for Infectious Disease"/>
            <person name="Wu L."/>
            <person name="Ma J."/>
        </authorList>
    </citation>
    <scope>NUCLEOTIDE SEQUENCE [LARGE SCALE GENOMIC DNA]</scope>
    <source>
        <strain evidence="6">JCM 17938</strain>
    </source>
</reference>
<accession>A0ABP8TK93</accession>
<keyword evidence="2" id="KW-0012">Acyltransferase</keyword>
<dbReference type="InterPro" id="IPR000182">
    <property type="entry name" value="GNAT_dom"/>
</dbReference>
<dbReference type="Gene3D" id="3.40.630.30">
    <property type="match status" value="1"/>
</dbReference>
<evidence type="ECO:0000256" key="1">
    <source>
        <dbReference type="ARBA" id="ARBA00022679"/>
    </source>
</evidence>
<evidence type="ECO:0000313" key="6">
    <source>
        <dbReference type="Proteomes" id="UP001500212"/>
    </source>
</evidence>
<keyword evidence="1" id="KW-0808">Transferase</keyword>
<dbReference type="EMBL" id="BAABHJ010000008">
    <property type="protein sequence ID" value="GAA4608202.1"/>
    <property type="molecule type" value="Genomic_DNA"/>
</dbReference>
<dbReference type="RefSeq" id="WP_345354176.1">
    <property type="nucleotide sequence ID" value="NZ_BAABHJ010000008.1"/>
</dbReference>
<proteinExistence type="predicted"/>
<evidence type="ECO:0000313" key="5">
    <source>
        <dbReference type="EMBL" id="GAA4608202.1"/>
    </source>
</evidence>
<evidence type="ECO:0000256" key="3">
    <source>
        <dbReference type="SAM" id="MobiDB-lite"/>
    </source>
</evidence>
<comment type="caution">
    <text evidence="5">The sequence shown here is derived from an EMBL/GenBank/DDBJ whole genome shotgun (WGS) entry which is preliminary data.</text>
</comment>
<dbReference type="PANTHER" id="PTHR43877:SF2">
    <property type="entry name" value="AMINOALKYLPHOSPHONATE N-ACETYLTRANSFERASE-RELATED"/>
    <property type="match status" value="1"/>
</dbReference>
<feature type="region of interest" description="Disordered" evidence="3">
    <location>
        <begin position="1"/>
        <end position="20"/>
    </location>
</feature>
<sequence>MSDLKRPPTTAAGDLEPDPDGLEFVRLDGDEVTISKWAGVVAVITRQAYDGSDPIHGLPPPDGSRDTAAEVADELRAGIGVWLALTPDGTPAGATRVRAHEAGYWEVSRVATAPAGKKRGVARRLLRAIEDAARDAAVPRVRLNAVVERCLPSFYAALGYRVVTHWPSPDKPLTEVTMERDPATPWEPDPFPWTAMPPPAAPVVCWLTDPAGLWAVVVDDADDVSAAVRAASARLVSGGVPAVRLAGVDLPTEHAPDPQELLAGIGEEGADVRYAGPVRASVPAHVAPRTVHPEYHAFWRLPPGREAEISPWRW</sequence>
<dbReference type="PANTHER" id="PTHR43877">
    <property type="entry name" value="AMINOALKYLPHOSPHONATE N-ACETYLTRANSFERASE-RELATED-RELATED"/>
    <property type="match status" value="1"/>
</dbReference>
<dbReference type="InterPro" id="IPR016181">
    <property type="entry name" value="Acyl_CoA_acyltransferase"/>
</dbReference>
<gene>
    <name evidence="5" type="ORF">GCM10023195_31950</name>
</gene>
<dbReference type="InterPro" id="IPR050832">
    <property type="entry name" value="Bact_Acetyltransf"/>
</dbReference>
<name>A0ABP8TK93_9ACTN</name>
<organism evidence="5 6">
    <name type="scientific">Actinoallomurus liliacearum</name>
    <dbReference type="NCBI Taxonomy" id="1080073"/>
    <lineage>
        <taxon>Bacteria</taxon>
        <taxon>Bacillati</taxon>
        <taxon>Actinomycetota</taxon>
        <taxon>Actinomycetes</taxon>
        <taxon>Streptosporangiales</taxon>
        <taxon>Thermomonosporaceae</taxon>
        <taxon>Actinoallomurus</taxon>
    </lineage>
</organism>
<keyword evidence="6" id="KW-1185">Reference proteome</keyword>
<dbReference type="Proteomes" id="UP001500212">
    <property type="component" value="Unassembled WGS sequence"/>
</dbReference>
<dbReference type="Pfam" id="PF00583">
    <property type="entry name" value="Acetyltransf_1"/>
    <property type="match status" value="1"/>
</dbReference>
<feature type="domain" description="N-acetyltransferase" evidence="4">
    <location>
        <begin position="39"/>
        <end position="183"/>
    </location>
</feature>
<evidence type="ECO:0000259" key="4">
    <source>
        <dbReference type="PROSITE" id="PS51186"/>
    </source>
</evidence>
<dbReference type="CDD" id="cd04301">
    <property type="entry name" value="NAT_SF"/>
    <property type="match status" value="1"/>
</dbReference>